<dbReference type="OrthoDB" id="10045182at2759"/>
<proteinExistence type="predicted"/>
<name>A0A8X6KVI0_TRICU</name>
<comment type="caution">
    <text evidence="2">The sequence shown here is derived from an EMBL/GenBank/DDBJ whole genome shotgun (WGS) entry which is preliminary data.</text>
</comment>
<keyword evidence="3" id="KW-1185">Reference proteome</keyword>
<dbReference type="GO" id="GO:0003676">
    <property type="term" value="F:nucleic acid binding"/>
    <property type="evidence" value="ECO:0007669"/>
    <property type="project" value="InterPro"/>
</dbReference>
<evidence type="ECO:0000313" key="2">
    <source>
        <dbReference type="EMBL" id="GFQ88115.1"/>
    </source>
</evidence>
<dbReference type="InterPro" id="IPR036397">
    <property type="entry name" value="RNaseH_sf"/>
</dbReference>
<evidence type="ECO:0000313" key="3">
    <source>
        <dbReference type="Proteomes" id="UP000887116"/>
    </source>
</evidence>
<sequence>MDLLWLQETVQAGGDSLMVWGVCSWHEMRPLIRPDSTMIGQRIVNLLSDHLHPFISCVHSNGRRHSQRDNLPPPPTDLQKHPSGSGAPSSPL</sequence>
<gene>
    <name evidence="2" type="primary">AVEN_117867_1</name>
    <name evidence="2" type="ORF">TNCT_67901</name>
</gene>
<dbReference type="Gene3D" id="3.30.420.10">
    <property type="entry name" value="Ribonuclease H-like superfamily/Ribonuclease H"/>
    <property type="match status" value="1"/>
</dbReference>
<evidence type="ECO:0000256" key="1">
    <source>
        <dbReference type="SAM" id="MobiDB-lite"/>
    </source>
</evidence>
<dbReference type="Proteomes" id="UP000887116">
    <property type="component" value="Unassembled WGS sequence"/>
</dbReference>
<reference evidence="2" key="1">
    <citation type="submission" date="2020-07" db="EMBL/GenBank/DDBJ databases">
        <title>Multicomponent nature underlies the extraordinary mechanical properties of spider dragline silk.</title>
        <authorList>
            <person name="Kono N."/>
            <person name="Nakamura H."/>
            <person name="Mori M."/>
            <person name="Yoshida Y."/>
            <person name="Ohtoshi R."/>
            <person name="Malay A.D."/>
            <person name="Moran D.A.P."/>
            <person name="Tomita M."/>
            <person name="Numata K."/>
            <person name="Arakawa K."/>
        </authorList>
    </citation>
    <scope>NUCLEOTIDE SEQUENCE</scope>
</reference>
<accession>A0A8X6KVI0</accession>
<organism evidence="2 3">
    <name type="scientific">Trichonephila clavata</name>
    <name type="common">Joro spider</name>
    <name type="synonym">Nephila clavata</name>
    <dbReference type="NCBI Taxonomy" id="2740835"/>
    <lineage>
        <taxon>Eukaryota</taxon>
        <taxon>Metazoa</taxon>
        <taxon>Ecdysozoa</taxon>
        <taxon>Arthropoda</taxon>
        <taxon>Chelicerata</taxon>
        <taxon>Arachnida</taxon>
        <taxon>Araneae</taxon>
        <taxon>Araneomorphae</taxon>
        <taxon>Entelegynae</taxon>
        <taxon>Araneoidea</taxon>
        <taxon>Nephilidae</taxon>
        <taxon>Trichonephila</taxon>
    </lineage>
</organism>
<dbReference type="AlphaFoldDB" id="A0A8X6KVI0"/>
<protein>
    <submittedName>
        <fullName evidence="2">Uncharacterized protein</fullName>
    </submittedName>
</protein>
<feature type="region of interest" description="Disordered" evidence="1">
    <location>
        <begin position="59"/>
        <end position="92"/>
    </location>
</feature>
<dbReference type="EMBL" id="BMAO01023353">
    <property type="protein sequence ID" value="GFQ88115.1"/>
    <property type="molecule type" value="Genomic_DNA"/>
</dbReference>